<proteinExistence type="predicted"/>
<dbReference type="AlphaFoldDB" id="A0A1V9X2K2"/>
<sequence length="171" mass="19557">MSEHPFVVLPWLRPRSKVPQANCKVFYKFVNITGFEVELFWLDFDGNRKSYGVLASFGPRRALDIDTYESHPWQAVPYKQTEQAHNATEASPPPCRRALPLNGNFLLYPTLDNRGGRRIVLIAQSVCSLKSLCLETVLRSCPEHPVRLHELELPVSVLRDLRTFALYGFCP</sequence>
<evidence type="ECO:0000259" key="1">
    <source>
        <dbReference type="Pfam" id="PF01847"/>
    </source>
</evidence>
<dbReference type="InterPro" id="IPR037140">
    <property type="entry name" value="VHL_beta_dom_sf"/>
</dbReference>
<dbReference type="Pfam" id="PF01847">
    <property type="entry name" value="VHL"/>
    <property type="match status" value="1"/>
</dbReference>
<protein>
    <recommendedName>
        <fullName evidence="1">von Hippel-Lindau disease tumour suppressor beta domain-containing protein</fullName>
    </recommendedName>
</protein>
<organism evidence="2 3">
    <name type="scientific">Tropilaelaps mercedesae</name>
    <dbReference type="NCBI Taxonomy" id="418985"/>
    <lineage>
        <taxon>Eukaryota</taxon>
        <taxon>Metazoa</taxon>
        <taxon>Ecdysozoa</taxon>
        <taxon>Arthropoda</taxon>
        <taxon>Chelicerata</taxon>
        <taxon>Arachnida</taxon>
        <taxon>Acari</taxon>
        <taxon>Parasitiformes</taxon>
        <taxon>Mesostigmata</taxon>
        <taxon>Gamasina</taxon>
        <taxon>Dermanyssoidea</taxon>
        <taxon>Laelapidae</taxon>
        <taxon>Tropilaelaps</taxon>
    </lineage>
</organism>
<dbReference type="OrthoDB" id="413400at2759"/>
<dbReference type="InParanoid" id="A0A1V9X2K2"/>
<dbReference type="SUPFAM" id="SSF49468">
    <property type="entry name" value="VHL"/>
    <property type="match status" value="1"/>
</dbReference>
<dbReference type="InterPro" id="IPR024053">
    <property type="entry name" value="VHL_beta_dom"/>
</dbReference>
<name>A0A1V9X2K2_9ACAR</name>
<reference evidence="2 3" key="1">
    <citation type="journal article" date="2017" name="Gigascience">
        <title>Draft genome of the honey bee ectoparasitic mite, Tropilaelaps mercedesae, is shaped by the parasitic life history.</title>
        <authorList>
            <person name="Dong X."/>
            <person name="Armstrong S.D."/>
            <person name="Xia D."/>
            <person name="Makepeace B.L."/>
            <person name="Darby A.C."/>
            <person name="Kadowaki T."/>
        </authorList>
    </citation>
    <scope>NUCLEOTIDE SEQUENCE [LARGE SCALE GENOMIC DNA]</scope>
    <source>
        <strain evidence="2">Wuxi-XJTLU</strain>
    </source>
</reference>
<feature type="domain" description="von Hippel-Lindau disease tumour suppressor beta" evidence="1">
    <location>
        <begin position="16"/>
        <end position="73"/>
    </location>
</feature>
<dbReference type="Gene3D" id="2.60.40.780">
    <property type="entry name" value="von Hippel-Lindau disease tumour suppressor, beta domain"/>
    <property type="match status" value="1"/>
</dbReference>
<gene>
    <name evidence="2" type="ORF">BIW11_13300</name>
</gene>
<evidence type="ECO:0000313" key="3">
    <source>
        <dbReference type="Proteomes" id="UP000192247"/>
    </source>
</evidence>
<comment type="caution">
    <text evidence="2">The sequence shown here is derived from an EMBL/GenBank/DDBJ whole genome shotgun (WGS) entry which is preliminary data.</text>
</comment>
<keyword evidence="3" id="KW-1185">Reference proteome</keyword>
<dbReference type="EMBL" id="MNPL01027259">
    <property type="protein sequence ID" value="OQR67805.1"/>
    <property type="molecule type" value="Genomic_DNA"/>
</dbReference>
<accession>A0A1V9X2K2</accession>
<dbReference type="Proteomes" id="UP000192247">
    <property type="component" value="Unassembled WGS sequence"/>
</dbReference>
<dbReference type="InterPro" id="IPR036208">
    <property type="entry name" value="VHL_sf"/>
</dbReference>
<evidence type="ECO:0000313" key="2">
    <source>
        <dbReference type="EMBL" id="OQR67805.1"/>
    </source>
</evidence>